<protein>
    <submittedName>
        <fullName evidence="2">Uncharacterized protein</fullName>
    </submittedName>
</protein>
<organism evidence="2 3">
    <name type="scientific">Roseiarcus fermentans</name>
    <dbReference type="NCBI Taxonomy" id="1473586"/>
    <lineage>
        <taxon>Bacteria</taxon>
        <taxon>Pseudomonadati</taxon>
        <taxon>Pseudomonadota</taxon>
        <taxon>Alphaproteobacteria</taxon>
        <taxon>Hyphomicrobiales</taxon>
        <taxon>Roseiarcaceae</taxon>
        <taxon>Roseiarcus</taxon>
    </lineage>
</organism>
<evidence type="ECO:0000256" key="1">
    <source>
        <dbReference type="SAM" id="MobiDB-lite"/>
    </source>
</evidence>
<dbReference type="Proteomes" id="UP000253529">
    <property type="component" value="Unassembled WGS sequence"/>
</dbReference>
<name>A0A366F043_9HYPH</name>
<dbReference type="AlphaFoldDB" id="A0A366F043"/>
<evidence type="ECO:0000313" key="3">
    <source>
        <dbReference type="Proteomes" id="UP000253529"/>
    </source>
</evidence>
<keyword evidence="3" id="KW-1185">Reference proteome</keyword>
<dbReference type="EMBL" id="QNRK01000028">
    <property type="protein sequence ID" value="RBP07330.1"/>
    <property type="molecule type" value="Genomic_DNA"/>
</dbReference>
<dbReference type="RefSeq" id="WP_113891413.1">
    <property type="nucleotide sequence ID" value="NZ_QNRK01000028.1"/>
</dbReference>
<dbReference type="OrthoDB" id="8456073at2"/>
<feature type="region of interest" description="Disordered" evidence="1">
    <location>
        <begin position="206"/>
        <end position="243"/>
    </location>
</feature>
<proteinExistence type="predicted"/>
<sequence>MIRVREIRFWTAIIVMILSGLAIGSGATGLSLALAERSADAASAATALAPFVGDSLVGDVAARAAARLARPRSPVEAETLAGQLLSQAPLSSGAWLDLAIARREAGEPAETVAAALAMSTTTGPNELRFMTARAKFALPFWKSLPPDVQHAVIADLVGGWAGIDPGARTKLRTMLSSAPEGTVEAMRTALLLNGGDDAAAVDAALLPAAPPSSERVEPGELSGTDGADDVSSDLGRASPDQRN</sequence>
<accession>A0A366F043</accession>
<reference evidence="2 3" key="1">
    <citation type="submission" date="2018-06" db="EMBL/GenBank/DDBJ databases">
        <title>Genomic Encyclopedia of Type Strains, Phase IV (KMG-IV): sequencing the most valuable type-strain genomes for metagenomic binning, comparative biology and taxonomic classification.</title>
        <authorList>
            <person name="Goeker M."/>
        </authorList>
    </citation>
    <scope>NUCLEOTIDE SEQUENCE [LARGE SCALE GENOMIC DNA]</scope>
    <source>
        <strain evidence="2 3">DSM 24875</strain>
    </source>
</reference>
<evidence type="ECO:0000313" key="2">
    <source>
        <dbReference type="EMBL" id="RBP07330.1"/>
    </source>
</evidence>
<comment type="caution">
    <text evidence="2">The sequence shown here is derived from an EMBL/GenBank/DDBJ whole genome shotgun (WGS) entry which is preliminary data.</text>
</comment>
<gene>
    <name evidence="2" type="ORF">DFR50_12855</name>
</gene>